<keyword evidence="2" id="KW-1185">Reference proteome</keyword>
<reference evidence="1 2" key="1">
    <citation type="submission" date="2019-05" db="EMBL/GenBank/DDBJ databases">
        <title>Another draft genome of Portunus trituberculatus and its Hox gene families provides insights of decapod evolution.</title>
        <authorList>
            <person name="Jeong J.-H."/>
            <person name="Song I."/>
            <person name="Kim S."/>
            <person name="Choi T."/>
            <person name="Kim D."/>
            <person name="Ryu S."/>
            <person name="Kim W."/>
        </authorList>
    </citation>
    <scope>NUCLEOTIDE SEQUENCE [LARGE SCALE GENOMIC DNA]</scope>
    <source>
        <tissue evidence="1">Muscle</tissue>
    </source>
</reference>
<dbReference type="Proteomes" id="UP000324222">
    <property type="component" value="Unassembled WGS sequence"/>
</dbReference>
<comment type="caution">
    <text evidence="1">The sequence shown here is derived from an EMBL/GenBank/DDBJ whole genome shotgun (WGS) entry which is preliminary data.</text>
</comment>
<sequence>MNMETRHGTEGIIESYMNKQTHQILRTTGKYRFFFILQTFSSHHNYLINLTYLMSAIGIYKLNRYSLKHYILLYHLKVTH</sequence>
<accession>A0A5B7F019</accession>
<organism evidence="1 2">
    <name type="scientific">Portunus trituberculatus</name>
    <name type="common">Swimming crab</name>
    <name type="synonym">Neptunus trituberculatus</name>
    <dbReference type="NCBI Taxonomy" id="210409"/>
    <lineage>
        <taxon>Eukaryota</taxon>
        <taxon>Metazoa</taxon>
        <taxon>Ecdysozoa</taxon>
        <taxon>Arthropoda</taxon>
        <taxon>Crustacea</taxon>
        <taxon>Multicrustacea</taxon>
        <taxon>Malacostraca</taxon>
        <taxon>Eumalacostraca</taxon>
        <taxon>Eucarida</taxon>
        <taxon>Decapoda</taxon>
        <taxon>Pleocyemata</taxon>
        <taxon>Brachyura</taxon>
        <taxon>Eubrachyura</taxon>
        <taxon>Portunoidea</taxon>
        <taxon>Portunidae</taxon>
        <taxon>Portuninae</taxon>
        <taxon>Portunus</taxon>
    </lineage>
</organism>
<evidence type="ECO:0000313" key="1">
    <source>
        <dbReference type="EMBL" id="MPC40680.1"/>
    </source>
</evidence>
<evidence type="ECO:0000313" key="2">
    <source>
        <dbReference type="Proteomes" id="UP000324222"/>
    </source>
</evidence>
<gene>
    <name evidence="1" type="ORF">E2C01_034246</name>
</gene>
<dbReference type="AlphaFoldDB" id="A0A5B7F019"/>
<protein>
    <submittedName>
        <fullName evidence="1">Uncharacterized protein</fullName>
    </submittedName>
</protein>
<dbReference type="EMBL" id="VSRR010004774">
    <property type="protein sequence ID" value="MPC40680.1"/>
    <property type="molecule type" value="Genomic_DNA"/>
</dbReference>
<proteinExistence type="predicted"/>
<name>A0A5B7F019_PORTR</name>